<keyword evidence="3" id="KW-1185">Reference proteome</keyword>
<evidence type="ECO:0000313" key="2">
    <source>
        <dbReference type="EMBL" id="EEC56693.1"/>
    </source>
</evidence>
<dbReference type="Proteomes" id="UP000003136">
    <property type="component" value="Unassembled WGS sequence"/>
</dbReference>
<organism evidence="2 3">
    <name type="scientific">[Bacteroides] pectinophilus ATCC 43243</name>
    <dbReference type="NCBI Taxonomy" id="483218"/>
    <lineage>
        <taxon>Bacteria</taxon>
        <taxon>Bacillati</taxon>
        <taxon>Bacillota</taxon>
        <taxon>Clostridia</taxon>
        <taxon>Eubacteriales</taxon>
    </lineage>
</organism>
<dbReference type="InterPro" id="IPR036732">
    <property type="entry name" value="AFP_Neu5c_C_sf"/>
</dbReference>
<reference evidence="2 3" key="2">
    <citation type="submission" date="2008-11" db="EMBL/GenBank/DDBJ databases">
        <authorList>
            <person name="Fulton L."/>
            <person name="Clifton S."/>
            <person name="Fulton B."/>
            <person name="Xu J."/>
            <person name="Minx P."/>
            <person name="Pepin K.H."/>
            <person name="Johnson M."/>
            <person name="Bhonagiri V."/>
            <person name="Nash W.E."/>
            <person name="Mardis E.R."/>
            <person name="Wilson R.K."/>
        </authorList>
    </citation>
    <scope>NUCLEOTIDE SEQUENCE [LARGE SCALE GENOMIC DNA]</scope>
    <source>
        <strain evidence="2 3">ATCC 43243</strain>
    </source>
</reference>
<dbReference type="NCBIfam" id="TIGR03586">
    <property type="entry name" value="PseI"/>
    <property type="match status" value="1"/>
</dbReference>
<dbReference type="CDD" id="cd11615">
    <property type="entry name" value="SAF_NeuB_like"/>
    <property type="match status" value="1"/>
</dbReference>
<dbReference type="GO" id="GO:0047444">
    <property type="term" value="F:N-acylneuraminate-9-phosphate synthase activity"/>
    <property type="evidence" value="ECO:0007669"/>
    <property type="project" value="TreeGrafter"/>
</dbReference>
<dbReference type="eggNOG" id="COG2089">
    <property type="taxonomic scope" value="Bacteria"/>
</dbReference>
<sequence length="353" mass="39678">MRKELMIDGKKLSDKSDTYIIAEMSANHLHNLDRAKRIIDVAKECGADAIKLQTYRPDTITIDCRGPEFMATPGSPWENMNLFELYKEAYTPWEWHGELMDYAKKVGITCFSSPFDLTAIDFLEELNVPAYKIASFELNDIPLIKKAAMTGKPIIMSTGIADMSDIELALRTCKEAGNDKVILLKCVSEYPTPYEEINLRTLTNMSETFDCVVGVSDHSFGSAVAVAGVALGARVIEKHLTLSRKDGGPDGTFSMEPQEFKNMVTDIRNVEKALGKVTYELTEKQKKSKGRSRSLYVVSDIKKGEIFTPDNMRSIRPGYGLHTKYYKDIIGKRASCDIKKGTAMKWNYVEDEE</sequence>
<dbReference type="PROSITE" id="PS50844">
    <property type="entry name" value="AFP_LIKE"/>
    <property type="match status" value="1"/>
</dbReference>
<reference evidence="2 3" key="1">
    <citation type="submission" date="2008-11" db="EMBL/GenBank/DDBJ databases">
        <title>Draft genome sequence of Bacteroides pectinophilus (ATCC 43243).</title>
        <authorList>
            <person name="Sudarsanam P."/>
            <person name="Ley R."/>
            <person name="Guruge J."/>
            <person name="Turnbaugh P.J."/>
            <person name="Mahowald M."/>
            <person name="Liep D."/>
            <person name="Gordon J."/>
        </authorList>
    </citation>
    <scope>NUCLEOTIDE SEQUENCE [LARGE SCALE GENOMIC DNA]</scope>
    <source>
        <strain evidence="2 3">ATCC 43243</strain>
    </source>
</reference>
<proteinExistence type="predicted"/>
<dbReference type="InterPro" id="IPR013132">
    <property type="entry name" value="PseI/NeuA/B-like_N"/>
</dbReference>
<comment type="caution">
    <text evidence="2">The sequence shown here is derived from an EMBL/GenBank/DDBJ whole genome shotgun (WGS) entry which is preliminary data.</text>
</comment>
<evidence type="ECO:0000259" key="1">
    <source>
        <dbReference type="PROSITE" id="PS50844"/>
    </source>
</evidence>
<dbReference type="SUPFAM" id="SSF51569">
    <property type="entry name" value="Aldolase"/>
    <property type="match status" value="1"/>
</dbReference>
<dbReference type="HOGENOM" id="CLU_040465_0_1_9"/>
<feature type="domain" description="AFP-like" evidence="1">
    <location>
        <begin position="294"/>
        <end position="352"/>
    </location>
</feature>
<dbReference type="PANTHER" id="PTHR42966:SF2">
    <property type="entry name" value="PSEUDAMINIC ACID SYNTHASE"/>
    <property type="match status" value="1"/>
</dbReference>
<dbReference type="InterPro" id="IPR051690">
    <property type="entry name" value="PseI-like"/>
</dbReference>
<dbReference type="Gene3D" id="3.20.20.70">
    <property type="entry name" value="Aldolase class I"/>
    <property type="match status" value="1"/>
</dbReference>
<name>B7AWV2_9FIRM</name>
<gene>
    <name evidence="2" type="ORF">BACPEC_03202</name>
</gene>
<protein>
    <recommendedName>
        <fullName evidence="1">AFP-like domain-containing protein</fullName>
    </recommendedName>
</protein>
<dbReference type="InterPro" id="IPR057736">
    <property type="entry name" value="SAF_PseI/NeuA/NeuB"/>
</dbReference>
<dbReference type="InterPro" id="IPR013785">
    <property type="entry name" value="Aldolase_TIM"/>
</dbReference>
<dbReference type="InterPro" id="IPR020030">
    <property type="entry name" value="Pseudaminic_synth_PseI"/>
</dbReference>
<dbReference type="SUPFAM" id="SSF51269">
    <property type="entry name" value="AFP III-like domain"/>
    <property type="match status" value="1"/>
</dbReference>
<dbReference type="Pfam" id="PF03102">
    <property type="entry name" value="NeuB"/>
    <property type="match status" value="1"/>
</dbReference>
<dbReference type="AlphaFoldDB" id="B7AWV2"/>
<evidence type="ECO:0000313" key="3">
    <source>
        <dbReference type="Proteomes" id="UP000003136"/>
    </source>
</evidence>
<dbReference type="EMBL" id="ABVQ01000037">
    <property type="protein sequence ID" value="EEC56693.1"/>
    <property type="molecule type" value="Genomic_DNA"/>
</dbReference>
<dbReference type="PANTHER" id="PTHR42966">
    <property type="entry name" value="N-ACETYLNEURAMINATE SYNTHASE"/>
    <property type="match status" value="1"/>
</dbReference>
<dbReference type="Pfam" id="PF08666">
    <property type="entry name" value="SAF"/>
    <property type="match status" value="1"/>
</dbReference>
<accession>B7AWV2</accession>
<dbReference type="STRING" id="483218.BACPEC_03202"/>
<dbReference type="GO" id="GO:0016051">
    <property type="term" value="P:carbohydrate biosynthetic process"/>
    <property type="evidence" value="ECO:0007669"/>
    <property type="project" value="InterPro"/>
</dbReference>
<dbReference type="SMART" id="SM00858">
    <property type="entry name" value="SAF"/>
    <property type="match status" value="1"/>
</dbReference>
<dbReference type="InterPro" id="IPR013974">
    <property type="entry name" value="SAF"/>
</dbReference>
<dbReference type="InterPro" id="IPR006190">
    <property type="entry name" value="SAF_AFP_Neu5Ac"/>
</dbReference>
<dbReference type="Gene3D" id="3.90.1210.10">
    <property type="entry name" value="Antifreeze-like/N-acetylneuraminic acid synthase C-terminal domain"/>
    <property type="match status" value="1"/>
</dbReference>